<gene>
    <name evidence="1" type="ORF">ACFSX9_12060</name>
</gene>
<dbReference type="EC" id="3.4.23.-" evidence="1"/>
<sequence>MKKILVLIVTFVSLSLYSQSQPIESIPFELEKNHIFFYAKVNEIDSLKFLFDTGADGTCMNKEAIKKVQLKIDGLSTNRGSNGVNEVEESSGNNIFIGKINKKEVVLAIIEMGTTSFDGVMGTDVMNGHIIEIDYEKQVLNFYDENDKSINYKGYTKLKMSDAVYPTCVTSTLIVDGKKYKGMFGIDTGAQDALTLASPFTKKNNFIAKTKKIGAVKFQGSDGSKYELPIVLCPEIVFAGKHLYNIPTALSNSTEGIDATDDLAGFFGNAFLKKFDIILDYKNQYIYFKINKNLYKDFYEIKE</sequence>
<dbReference type="Gene3D" id="2.40.70.10">
    <property type="entry name" value="Acid Proteases"/>
    <property type="match status" value="2"/>
</dbReference>
<organism evidence="1 2">
    <name type="scientific">Flavobacterium ardleyense</name>
    <dbReference type="NCBI Taxonomy" id="2038737"/>
    <lineage>
        <taxon>Bacteria</taxon>
        <taxon>Pseudomonadati</taxon>
        <taxon>Bacteroidota</taxon>
        <taxon>Flavobacteriia</taxon>
        <taxon>Flavobacteriales</taxon>
        <taxon>Flavobacteriaceae</taxon>
        <taxon>Flavobacterium</taxon>
    </lineage>
</organism>
<name>A0ABW5Z9D0_9FLAO</name>
<dbReference type="RefSeq" id="WP_379808000.1">
    <property type="nucleotide sequence ID" value="NZ_JBHUOL010000018.1"/>
</dbReference>
<dbReference type="CDD" id="cd05483">
    <property type="entry name" value="retropepsin_like_bacteria"/>
    <property type="match status" value="1"/>
</dbReference>
<evidence type="ECO:0000313" key="2">
    <source>
        <dbReference type="Proteomes" id="UP001597549"/>
    </source>
</evidence>
<accession>A0ABW5Z9D0</accession>
<dbReference type="SUPFAM" id="SSF50630">
    <property type="entry name" value="Acid proteases"/>
    <property type="match status" value="1"/>
</dbReference>
<keyword evidence="1" id="KW-0378">Hydrolase</keyword>
<dbReference type="EMBL" id="JBHUOL010000018">
    <property type="protein sequence ID" value="MFD2909464.1"/>
    <property type="molecule type" value="Genomic_DNA"/>
</dbReference>
<dbReference type="Proteomes" id="UP001597549">
    <property type="component" value="Unassembled WGS sequence"/>
</dbReference>
<dbReference type="GO" id="GO:0016787">
    <property type="term" value="F:hydrolase activity"/>
    <property type="evidence" value="ECO:0007669"/>
    <property type="project" value="UniProtKB-KW"/>
</dbReference>
<protein>
    <submittedName>
        <fullName evidence="1">Retropepsin-like aspartic protease</fullName>
        <ecNumber evidence="1">3.4.23.-</ecNumber>
    </submittedName>
</protein>
<dbReference type="InterPro" id="IPR034122">
    <property type="entry name" value="Retropepsin-like_bacterial"/>
</dbReference>
<dbReference type="InterPro" id="IPR021109">
    <property type="entry name" value="Peptidase_aspartic_dom_sf"/>
</dbReference>
<reference evidence="2" key="1">
    <citation type="journal article" date="2019" name="Int. J. Syst. Evol. Microbiol.">
        <title>The Global Catalogue of Microorganisms (GCM) 10K type strain sequencing project: providing services to taxonomists for standard genome sequencing and annotation.</title>
        <authorList>
            <consortium name="The Broad Institute Genomics Platform"/>
            <consortium name="The Broad Institute Genome Sequencing Center for Infectious Disease"/>
            <person name="Wu L."/>
            <person name="Ma J."/>
        </authorList>
    </citation>
    <scope>NUCLEOTIDE SEQUENCE [LARGE SCALE GENOMIC DNA]</scope>
    <source>
        <strain evidence="2">KCTC 52644</strain>
    </source>
</reference>
<comment type="caution">
    <text evidence="1">The sequence shown here is derived from an EMBL/GenBank/DDBJ whole genome shotgun (WGS) entry which is preliminary data.</text>
</comment>
<proteinExistence type="predicted"/>
<dbReference type="Pfam" id="PF13650">
    <property type="entry name" value="Asp_protease_2"/>
    <property type="match status" value="1"/>
</dbReference>
<evidence type="ECO:0000313" key="1">
    <source>
        <dbReference type="EMBL" id="MFD2909464.1"/>
    </source>
</evidence>
<keyword evidence="2" id="KW-1185">Reference proteome</keyword>